<keyword evidence="6" id="KW-1185">Reference proteome</keyword>
<dbReference type="PROSITE" id="PS51462">
    <property type="entry name" value="NUDIX"/>
    <property type="match status" value="1"/>
</dbReference>
<dbReference type="InterPro" id="IPR015797">
    <property type="entry name" value="NUDIX_hydrolase-like_dom_sf"/>
</dbReference>
<reference evidence="5" key="1">
    <citation type="submission" date="2022-10" db="EMBL/GenBank/DDBJ databases">
        <title>The complete genomes of actinobacterial strains from the NBC collection.</title>
        <authorList>
            <person name="Joergensen T.S."/>
            <person name="Alvarez Arevalo M."/>
            <person name="Sterndorff E.B."/>
            <person name="Faurdal D."/>
            <person name="Vuksanovic O."/>
            <person name="Mourched A.-S."/>
            <person name="Charusanti P."/>
            <person name="Shaw S."/>
            <person name="Blin K."/>
            <person name="Weber T."/>
        </authorList>
    </citation>
    <scope>NUCLEOTIDE SEQUENCE</scope>
    <source>
        <strain evidence="5">NBC_00222</strain>
    </source>
</reference>
<dbReference type="PROSITE" id="PS00893">
    <property type="entry name" value="NUDIX_BOX"/>
    <property type="match status" value="1"/>
</dbReference>
<dbReference type="InterPro" id="IPR020084">
    <property type="entry name" value="NUDIX_hydrolase_CS"/>
</dbReference>
<dbReference type="Proteomes" id="UP001432222">
    <property type="component" value="Chromosome"/>
</dbReference>
<proteinExistence type="predicted"/>
<dbReference type="EMBL" id="CP108110">
    <property type="protein sequence ID" value="WUQ86124.1"/>
    <property type="molecule type" value="Genomic_DNA"/>
</dbReference>
<evidence type="ECO:0000256" key="3">
    <source>
        <dbReference type="ARBA" id="ARBA00022842"/>
    </source>
</evidence>
<sequence>MRNLWRNARRTPRRAARTVVLDEHGSVFLLRSDNSEVGVHWTMPGGGIEADETPWAGARRELWEETGWSDLEPGPLLCTWEHDFTWHGTPVRQHEHIYLTDGPYRGPVGDVSAVHAADRILDWRWWTPADLADENADALWPPRLPELLAEVREGWLTERREPRPVDLGYIPNGGPVRS</sequence>
<gene>
    <name evidence="5" type="ORF">OHA16_26085</name>
</gene>
<evidence type="ECO:0000313" key="5">
    <source>
        <dbReference type="EMBL" id="WUQ86124.1"/>
    </source>
</evidence>
<protein>
    <submittedName>
        <fullName evidence="5">NUDIX domain-containing protein</fullName>
    </submittedName>
</protein>
<dbReference type="RefSeq" id="WP_328956774.1">
    <property type="nucleotide sequence ID" value="NZ_CP108110.1"/>
</dbReference>
<dbReference type="PANTHER" id="PTHR43046:SF12">
    <property type="entry name" value="GDP-MANNOSE MANNOSYL HYDROLASE"/>
    <property type="match status" value="1"/>
</dbReference>
<name>A0ABZ1U5J5_9ACTN</name>
<dbReference type="Pfam" id="PF00293">
    <property type="entry name" value="NUDIX"/>
    <property type="match status" value="1"/>
</dbReference>
<organism evidence="5 6">
    <name type="scientific">Kitasatospora purpeofusca</name>
    <dbReference type="NCBI Taxonomy" id="67352"/>
    <lineage>
        <taxon>Bacteria</taxon>
        <taxon>Bacillati</taxon>
        <taxon>Actinomycetota</taxon>
        <taxon>Actinomycetes</taxon>
        <taxon>Kitasatosporales</taxon>
        <taxon>Streptomycetaceae</taxon>
        <taxon>Kitasatospora</taxon>
    </lineage>
</organism>
<evidence type="ECO:0000313" key="6">
    <source>
        <dbReference type="Proteomes" id="UP001432222"/>
    </source>
</evidence>
<dbReference type="CDD" id="cd04685">
    <property type="entry name" value="NUDIX_Hydrolase"/>
    <property type="match status" value="1"/>
</dbReference>
<dbReference type="SUPFAM" id="SSF55811">
    <property type="entry name" value="Nudix"/>
    <property type="match status" value="1"/>
</dbReference>
<evidence type="ECO:0000256" key="1">
    <source>
        <dbReference type="ARBA" id="ARBA00001946"/>
    </source>
</evidence>
<dbReference type="PANTHER" id="PTHR43046">
    <property type="entry name" value="GDP-MANNOSE MANNOSYL HYDROLASE"/>
    <property type="match status" value="1"/>
</dbReference>
<keyword evidence="3" id="KW-0460">Magnesium</keyword>
<keyword evidence="2" id="KW-0378">Hydrolase</keyword>
<comment type="cofactor">
    <cofactor evidence="1">
        <name>Mg(2+)</name>
        <dbReference type="ChEBI" id="CHEBI:18420"/>
    </cofactor>
</comment>
<accession>A0ABZ1U5J5</accession>
<evidence type="ECO:0000259" key="4">
    <source>
        <dbReference type="PROSITE" id="PS51462"/>
    </source>
</evidence>
<feature type="domain" description="Nudix hydrolase" evidence="4">
    <location>
        <begin position="11"/>
        <end position="149"/>
    </location>
</feature>
<evidence type="ECO:0000256" key="2">
    <source>
        <dbReference type="ARBA" id="ARBA00022801"/>
    </source>
</evidence>
<dbReference type="InterPro" id="IPR000086">
    <property type="entry name" value="NUDIX_hydrolase_dom"/>
</dbReference>
<dbReference type="Gene3D" id="3.90.79.10">
    <property type="entry name" value="Nucleoside Triphosphate Pyrophosphohydrolase"/>
    <property type="match status" value="1"/>
</dbReference>